<sequence length="139" mass="15052">MRLTDREKGTVSPQAPSGGREPKVVPDIVVSPKEKATTSQALIKPKDEPITYDMPQLNISTAVIHPDPSKKGEPSRRNVRVGENDCPEPLKSHSMLEKVTADDTSASDETRNNGNLDMISGDCSSNLEIASSHFGEVKI</sequence>
<feature type="compositionally biased region" description="Basic and acidic residues" evidence="1">
    <location>
        <begin position="67"/>
        <end position="101"/>
    </location>
</feature>
<accession>A0ABD1XC26</accession>
<evidence type="ECO:0000313" key="3">
    <source>
        <dbReference type="Proteomes" id="UP001604277"/>
    </source>
</evidence>
<dbReference type="Proteomes" id="UP001604277">
    <property type="component" value="Unassembled WGS sequence"/>
</dbReference>
<comment type="caution">
    <text evidence="2">The sequence shown here is derived from an EMBL/GenBank/DDBJ whole genome shotgun (WGS) entry which is preliminary data.</text>
</comment>
<evidence type="ECO:0000313" key="2">
    <source>
        <dbReference type="EMBL" id="KAL2559526.1"/>
    </source>
</evidence>
<gene>
    <name evidence="2" type="ORF">Fot_04265</name>
</gene>
<proteinExistence type="predicted"/>
<protein>
    <submittedName>
        <fullName evidence="2">Inactive histone-lysine N-methyltransferase SUVR2</fullName>
    </submittedName>
</protein>
<dbReference type="EMBL" id="JBFOLJ010000001">
    <property type="protein sequence ID" value="KAL2559526.1"/>
    <property type="molecule type" value="Genomic_DNA"/>
</dbReference>
<evidence type="ECO:0000256" key="1">
    <source>
        <dbReference type="SAM" id="MobiDB-lite"/>
    </source>
</evidence>
<dbReference type="AlphaFoldDB" id="A0ABD1XC26"/>
<reference evidence="3" key="1">
    <citation type="submission" date="2024-07" db="EMBL/GenBank/DDBJ databases">
        <title>Two chromosome-level genome assemblies of Korean endemic species Abeliophyllum distichum and Forsythia ovata (Oleaceae).</title>
        <authorList>
            <person name="Jang H."/>
        </authorList>
    </citation>
    <scope>NUCLEOTIDE SEQUENCE [LARGE SCALE GENOMIC DNA]</scope>
</reference>
<keyword evidence="3" id="KW-1185">Reference proteome</keyword>
<organism evidence="2 3">
    <name type="scientific">Forsythia ovata</name>
    <dbReference type="NCBI Taxonomy" id="205694"/>
    <lineage>
        <taxon>Eukaryota</taxon>
        <taxon>Viridiplantae</taxon>
        <taxon>Streptophyta</taxon>
        <taxon>Embryophyta</taxon>
        <taxon>Tracheophyta</taxon>
        <taxon>Spermatophyta</taxon>
        <taxon>Magnoliopsida</taxon>
        <taxon>eudicotyledons</taxon>
        <taxon>Gunneridae</taxon>
        <taxon>Pentapetalae</taxon>
        <taxon>asterids</taxon>
        <taxon>lamiids</taxon>
        <taxon>Lamiales</taxon>
        <taxon>Oleaceae</taxon>
        <taxon>Forsythieae</taxon>
        <taxon>Forsythia</taxon>
    </lineage>
</organism>
<feature type="region of interest" description="Disordered" evidence="1">
    <location>
        <begin position="1"/>
        <end position="118"/>
    </location>
</feature>
<name>A0ABD1XC26_9LAMI</name>